<evidence type="ECO:0000256" key="5">
    <source>
        <dbReference type="ARBA" id="ARBA00022989"/>
    </source>
</evidence>
<dbReference type="PANTHER" id="PTHR43266">
    <property type="entry name" value="MACROLIDE-EFFLUX PROTEIN"/>
    <property type="match status" value="1"/>
</dbReference>
<feature type="transmembrane region" description="Helical" evidence="7">
    <location>
        <begin position="357"/>
        <end position="387"/>
    </location>
</feature>
<comment type="subcellular location">
    <subcellularLocation>
        <location evidence="1">Cell membrane</location>
        <topology evidence="1">Multi-pass membrane protein</topology>
    </subcellularLocation>
</comment>
<evidence type="ECO:0000259" key="8">
    <source>
        <dbReference type="PROSITE" id="PS50850"/>
    </source>
</evidence>
<proteinExistence type="predicted"/>
<evidence type="ECO:0000256" key="1">
    <source>
        <dbReference type="ARBA" id="ARBA00004651"/>
    </source>
</evidence>
<gene>
    <name evidence="9" type="ORF">P9485_24690</name>
</gene>
<keyword evidence="5 7" id="KW-1133">Transmembrane helix</keyword>
<accession>A0ABU6PI70</accession>
<feature type="transmembrane region" description="Helical" evidence="7">
    <location>
        <begin position="268"/>
        <end position="289"/>
    </location>
</feature>
<dbReference type="SUPFAM" id="SSF103473">
    <property type="entry name" value="MFS general substrate transporter"/>
    <property type="match status" value="1"/>
</dbReference>
<feature type="transmembrane region" description="Helical" evidence="7">
    <location>
        <begin position="296"/>
        <end position="314"/>
    </location>
</feature>
<protein>
    <submittedName>
        <fullName evidence="9">MFS transporter</fullName>
    </submittedName>
</protein>
<evidence type="ECO:0000256" key="7">
    <source>
        <dbReference type="SAM" id="Phobius"/>
    </source>
</evidence>
<dbReference type="GeneID" id="92886496"/>
<feature type="transmembrane region" description="Helical" evidence="7">
    <location>
        <begin position="320"/>
        <end position="345"/>
    </location>
</feature>
<evidence type="ECO:0000313" key="9">
    <source>
        <dbReference type="EMBL" id="MED4680942.1"/>
    </source>
</evidence>
<evidence type="ECO:0000256" key="3">
    <source>
        <dbReference type="ARBA" id="ARBA00022475"/>
    </source>
</evidence>
<name>A0ABU6PI70_9BACI</name>
<keyword evidence="2" id="KW-0813">Transport</keyword>
<keyword evidence="4 7" id="KW-0812">Transmembrane</keyword>
<dbReference type="PANTHER" id="PTHR43266:SF9">
    <property type="entry name" value="PERMEASE, MAJOR FACILITATOR SUPERFAMILY-RELATED"/>
    <property type="match status" value="1"/>
</dbReference>
<feature type="transmembrane region" description="Helical" evidence="7">
    <location>
        <begin position="393"/>
        <end position="410"/>
    </location>
</feature>
<dbReference type="CDD" id="cd06173">
    <property type="entry name" value="MFS_MefA_like"/>
    <property type="match status" value="1"/>
</dbReference>
<evidence type="ECO:0000256" key="4">
    <source>
        <dbReference type="ARBA" id="ARBA00022692"/>
    </source>
</evidence>
<feature type="transmembrane region" description="Helical" evidence="7">
    <location>
        <begin position="183"/>
        <end position="203"/>
    </location>
</feature>
<dbReference type="InterPro" id="IPR011701">
    <property type="entry name" value="MFS"/>
</dbReference>
<evidence type="ECO:0000256" key="2">
    <source>
        <dbReference type="ARBA" id="ARBA00022448"/>
    </source>
</evidence>
<dbReference type="InterPro" id="IPR036259">
    <property type="entry name" value="MFS_trans_sf"/>
</dbReference>
<feature type="transmembrane region" description="Helical" evidence="7">
    <location>
        <begin position="21"/>
        <end position="43"/>
    </location>
</feature>
<dbReference type="EMBL" id="JARTIK010000031">
    <property type="protein sequence ID" value="MED4680942.1"/>
    <property type="molecule type" value="Genomic_DNA"/>
</dbReference>
<keyword evidence="10" id="KW-1185">Reference proteome</keyword>
<dbReference type="RefSeq" id="WP_000391923.1">
    <property type="nucleotide sequence ID" value="NZ_CP047366.1"/>
</dbReference>
<dbReference type="Gene3D" id="1.20.1250.20">
    <property type="entry name" value="MFS general substrate transporter like domains"/>
    <property type="match status" value="1"/>
</dbReference>
<feature type="transmembrane region" description="Helical" evidence="7">
    <location>
        <begin position="55"/>
        <end position="77"/>
    </location>
</feature>
<keyword evidence="3" id="KW-1003">Cell membrane</keyword>
<evidence type="ECO:0000313" key="10">
    <source>
        <dbReference type="Proteomes" id="UP001336122"/>
    </source>
</evidence>
<feature type="transmembrane region" description="Helical" evidence="7">
    <location>
        <begin position="224"/>
        <end position="248"/>
    </location>
</feature>
<dbReference type="InterPro" id="IPR020846">
    <property type="entry name" value="MFS_dom"/>
</dbReference>
<evidence type="ECO:0000256" key="6">
    <source>
        <dbReference type="ARBA" id="ARBA00023136"/>
    </source>
</evidence>
<dbReference type="PROSITE" id="PS50850">
    <property type="entry name" value="MFS"/>
    <property type="match status" value="1"/>
</dbReference>
<dbReference type="Pfam" id="PF07690">
    <property type="entry name" value="MFS_1"/>
    <property type="match status" value="1"/>
</dbReference>
<sequence length="415" mass="45736">MEELQQNKSALKENAKPLLKNTNFLFLWAATLFSSFALAFFTFSQTWYIAKTLNLEASLGIVFVALSVPRLIFMIIGGALADKFPKKNIMFYSNIIRAILVATILTWFIVGDVTLYTFALFALFFGLADAFFWSADGSILPELVEKSRLTQANSLTQMTNQASVILGPVLGGILIKFTNYETIFSITILLLIIAAILVQKIQFTVPEKNETDKGMFTSIKEGILYVKESPFLSTFLICSAFLNLFLIGPMQVGFPLFVKNVLHGDSLQFSYLEASVGGGMAIGAVIVGLKNINRRRGLFCIIMMLLSGVFFLSINFSTVLWQALLAGMFYGITIAMAIVPLMAMIQSTVKEEMMGRVMSLLMLSSMGFIPLSYAFTSIALAIGIPIVTVMKSGAIAVIVFVLFVAIRVPVVRKFD</sequence>
<reference evidence="9 10" key="1">
    <citation type="submission" date="2023-03" db="EMBL/GenBank/DDBJ databases">
        <title>Bacillus Genome Sequencing.</title>
        <authorList>
            <person name="Dunlap C."/>
        </authorList>
    </citation>
    <scope>NUCLEOTIDE SEQUENCE [LARGE SCALE GENOMIC DNA]</scope>
    <source>
        <strain evidence="9 10">NRS-319</strain>
    </source>
</reference>
<dbReference type="Proteomes" id="UP001336122">
    <property type="component" value="Unassembled WGS sequence"/>
</dbReference>
<feature type="domain" description="Major facilitator superfamily (MFS) profile" evidence="8">
    <location>
        <begin position="23"/>
        <end position="415"/>
    </location>
</feature>
<organism evidence="9 10">
    <name type="scientific">Bacillus nitratireducens</name>
    <dbReference type="NCBI Taxonomy" id="2026193"/>
    <lineage>
        <taxon>Bacteria</taxon>
        <taxon>Bacillati</taxon>
        <taxon>Bacillota</taxon>
        <taxon>Bacilli</taxon>
        <taxon>Bacillales</taxon>
        <taxon>Bacillaceae</taxon>
        <taxon>Bacillus</taxon>
        <taxon>Bacillus cereus group</taxon>
    </lineage>
</organism>
<keyword evidence="6 7" id="KW-0472">Membrane</keyword>
<comment type="caution">
    <text evidence="9">The sequence shown here is derived from an EMBL/GenBank/DDBJ whole genome shotgun (WGS) entry which is preliminary data.</text>
</comment>